<proteinExistence type="predicted"/>
<keyword evidence="3" id="KW-1185">Reference proteome</keyword>
<dbReference type="GO" id="GO:0034198">
    <property type="term" value="P:cellular response to amino acid starvation"/>
    <property type="evidence" value="ECO:0007669"/>
    <property type="project" value="TreeGrafter"/>
</dbReference>
<dbReference type="PANTHER" id="PTHR23346:SF7">
    <property type="entry name" value="STALLED RIBOSOME SENSOR GCN1"/>
    <property type="match status" value="1"/>
</dbReference>
<accession>A0A3P7I2L1</accession>
<dbReference type="GO" id="GO:0019887">
    <property type="term" value="F:protein kinase regulator activity"/>
    <property type="evidence" value="ECO:0007669"/>
    <property type="project" value="TreeGrafter"/>
</dbReference>
<evidence type="ECO:0000313" key="2">
    <source>
        <dbReference type="EMBL" id="VDM67681.1"/>
    </source>
</evidence>
<evidence type="ECO:0000313" key="3">
    <source>
        <dbReference type="Proteomes" id="UP000270094"/>
    </source>
</evidence>
<name>A0A3P7I2L1_STRVU</name>
<organism evidence="2 3">
    <name type="scientific">Strongylus vulgaris</name>
    <name type="common">Blood worm</name>
    <dbReference type="NCBI Taxonomy" id="40348"/>
    <lineage>
        <taxon>Eukaryota</taxon>
        <taxon>Metazoa</taxon>
        <taxon>Ecdysozoa</taxon>
        <taxon>Nematoda</taxon>
        <taxon>Chromadorea</taxon>
        <taxon>Rhabditida</taxon>
        <taxon>Rhabditina</taxon>
        <taxon>Rhabditomorpha</taxon>
        <taxon>Strongyloidea</taxon>
        <taxon>Strongylidae</taxon>
        <taxon>Strongylus</taxon>
    </lineage>
</organism>
<evidence type="ECO:0000256" key="1">
    <source>
        <dbReference type="ARBA" id="ARBA00022737"/>
    </source>
</evidence>
<dbReference type="EMBL" id="UYYB01006195">
    <property type="protein sequence ID" value="VDM67681.1"/>
    <property type="molecule type" value="Genomic_DNA"/>
</dbReference>
<keyword evidence="1" id="KW-0677">Repeat</keyword>
<gene>
    <name evidence="2" type="ORF">SVUK_LOCUS2679</name>
</gene>
<dbReference type="AlphaFoldDB" id="A0A3P7I2L1"/>
<sequence length="494" mass="56591">MCAEDAISWIDLIEKSILERPFSSTPGSYPSLLLKSLALLLFWPDWQVRKRASLTVERILIIEESHFAEALADVIFTESISGIIDQTLRKVRTNHSDPSTFTIPGEWYVQVLRLLLMPKGPELEKLAIHTLLLASVPRLGWNFCFLALVTTIIDAILVEVDGSVWLRWVHSQADSNHWKESEMFRKTAIDRVLQCPDRKVRDNALITLVALNVPSVRSALWAHIENSINDLDVNEYVRIPERNVAIFHCQEGHLYNTEVFIGFAFVIACYIVLNPVLPLSFSDEGEITYNMKRENKAYSFRDQLAEMHLRRELAEKKRKEGKLTAAQKQVMEKELAKEKEIRIEMRHMYDTAEVKLDEARAMVAADNQGAFARWVGHSAKYGLLHQQDNVRPELLFNFCIPLTRSHLVSKEAAQLFLAYRDIAFPHTEDYLDELLGSTILRVIGSHWRIADWAEEPLPSALDRSLQLLNERAFVVETGDDVSAKCKYIDMSCNS</sequence>
<dbReference type="Proteomes" id="UP000270094">
    <property type="component" value="Unassembled WGS sequence"/>
</dbReference>
<dbReference type="GO" id="GO:0006417">
    <property type="term" value="P:regulation of translation"/>
    <property type="evidence" value="ECO:0007669"/>
    <property type="project" value="TreeGrafter"/>
</dbReference>
<protein>
    <submittedName>
        <fullName evidence="2">Uncharacterized protein</fullName>
    </submittedName>
</protein>
<reference evidence="2 3" key="1">
    <citation type="submission" date="2018-11" db="EMBL/GenBank/DDBJ databases">
        <authorList>
            <consortium name="Pathogen Informatics"/>
        </authorList>
    </citation>
    <scope>NUCLEOTIDE SEQUENCE [LARGE SCALE GENOMIC DNA]</scope>
</reference>
<dbReference type="OrthoDB" id="5148094at2759"/>
<dbReference type="GO" id="GO:0005829">
    <property type="term" value="C:cytosol"/>
    <property type="evidence" value="ECO:0007669"/>
    <property type="project" value="TreeGrafter"/>
</dbReference>
<dbReference type="PANTHER" id="PTHR23346">
    <property type="entry name" value="TRANSLATIONAL ACTIVATOR GCN1-RELATED"/>
    <property type="match status" value="1"/>
</dbReference>